<evidence type="ECO:0000313" key="7">
    <source>
        <dbReference type="Proteomes" id="UP000318946"/>
    </source>
</evidence>
<dbReference type="EMBL" id="AP019735">
    <property type="protein sequence ID" value="BBL04523.1"/>
    <property type="molecule type" value="Genomic_DNA"/>
</dbReference>
<keyword evidence="3 5" id="KW-0378">Hydrolase</keyword>
<dbReference type="Gene3D" id="3.40.710.10">
    <property type="entry name" value="DD-peptidase/beta-lactamase superfamily"/>
    <property type="match status" value="1"/>
</dbReference>
<feature type="binding site" evidence="5">
    <location>
        <position position="172"/>
    </location>
    <ligand>
        <name>substrate</name>
    </ligand>
</feature>
<keyword evidence="5" id="KW-0007">Acetylation</keyword>
<organism evidence="6 7">
    <name type="scientific">Alistipes communis</name>
    <dbReference type="NCBI Taxonomy" id="2585118"/>
    <lineage>
        <taxon>Bacteria</taxon>
        <taxon>Pseudomonadati</taxon>
        <taxon>Bacteroidota</taxon>
        <taxon>Bacteroidia</taxon>
        <taxon>Bacteroidales</taxon>
        <taxon>Rikenellaceae</taxon>
        <taxon>Alistipes</taxon>
    </lineage>
</organism>
<dbReference type="InterPro" id="IPR015868">
    <property type="entry name" value="Glutaminase"/>
</dbReference>
<reference evidence="7" key="1">
    <citation type="submission" date="2019-06" db="EMBL/GenBank/DDBJ databases">
        <title>Alistipes onderdonkii subsp. vulgaris subsp. nov., Alistipes dispar sp. nov. and Alistipes communis sp. nov., isolated from human faeces, and creation of Alistipes onderdonkii subsp. onderdonkii subsp. nov.</title>
        <authorList>
            <person name="Sakamoto M."/>
            <person name="Ikeyama N."/>
            <person name="Ogata Y."/>
            <person name="Suda W."/>
            <person name="Iino T."/>
            <person name="Hattori M."/>
            <person name="Ohkuma M."/>
        </authorList>
    </citation>
    <scope>NUCLEOTIDE SEQUENCE [LARGE SCALE GENOMIC DNA]</scope>
    <source>
        <strain evidence="7">5CBH24</strain>
    </source>
</reference>
<proteinExistence type="inferred from homology"/>
<feature type="binding site" evidence="5">
    <location>
        <position position="266"/>
    </location>
    <ligand>
        <name>substrate</name>
    </ligand>
</feature>
<dbReference type="GeneID" id="78342553"/>
<dbReference type="GO" id="GO:0006537">
    <property type="term" value="P:glutamate biosynthetic process"/>
    <property type="evidence" value="ECO:0007669"/>
    <property type="project" value="TreeGrafter"/>
</dbReference>
<name>A0A4Y1WTU0_9BACT</name>
<comment type="subunit">
    <text evidence="5">Homotetramer.</text>
</comment>
<dbReference type="RefSeq" id="WP_141412947.1">
    <property type="nucleotide sequence ID" value="NZ_AP019735.1"/>
</dbReference>
<accession>A0A4Y1WTU0</accession>
<feature type="binding site" evidence="5">
    <location>
        <position position="196"/>
    </location>
    <ligand>
        <name>substrate</name>
    </ligand>
</feature>
<dbReference type="OrthoDB" id="9788822at2"/>
<comment type="catalytic activity">
    <reaction evidence="4 5">
        <text>L-glutamine + H2O = L-glutamate + NH4(+)</text>
        <dbReference type="Rhea" id="RHEA:15889"/>
        <dbReference type="ChEBI" id="CHEBI:15377"/>
        <dbReference type="ChEBI" id="CHEBI:28938"/>
        <dbReference type="ChEBI" id="CHEBI:29985"/>
        <dbReference type="ChEBI" id="CHEBI:58359"/>
        <dbReference type="EC" id="3.5.1.2"/>
    </reaction>
</comment>
<dbReference type="Pfam" id="PF04960">
    <property type="entry name" value="Glutaminase"/>
    <property type="match status" value="1"/>
</dbReference>
<dbReference type="NCBIfam" id="NF009020">
    <property type="entry name" value="PRK12356.1"/>
    <property type="match status" value="1"/>
</dbReference>
<dbReference type="NCBIfam" id="TIGR03814">
    <property type="entry name" value="Gln_ase"/>
    <property type="match status" value="1"/>
</dbReference>
<dbReference type="GO" id="GO:0004359">
    <property type="term" value="F:glutaminase activity"/>
    <property type="evidence" value="ECO:0007669"/>
    <property type="project" value="UniProtKB-UniRule"/>
</dbReference>
<dbReference type="KEGG" id="acou:A5CBH24_18360"/>
<evidence type="ECO:0000256" key="1">
    <source>
        <dbReference type="ARBA" id="ARBA00011076"/>
    </source>
</evidence>
<evidence type="ECO:0000256" key="2">
    <source>
        <dbReference type="ARBA" id="ARBA00012918"/>
    </source>
</evidence>
<dbReference type="PANTHER" id="PTHR12544:SF48">
    <property type="entry name" value="GLUTAMINASE 1"/>
    <property type="match status" value="1"/>
</dbReference>
<keyword evidence="7" id="KW-1185">Reference proteome</keyword>
<dbReference type="PANTHER" id="PTHR12544">
    <property type="entry name" value="GLUTAMINASE"/>
    <property type="match status" value="1"/>
</dbReference>
<dbReference type="Proteomes" id="UP000318946">
    <property type="component" value="Chromosome"/>
</dbReference>
<gene>
    <name evidence="5 6" type="primary">glsA</name>
    <name evidence="6" type="ORF">A5CBH24_18360</name>
</gene>
<dbReference type="SUPFAM" id="SSF56601">
    <property type="entry name" value="beta-lactamase/transpeptidase-like"/>
    <property type="match status" value="1"/>
</dbReference>
<sequence>MKRIITIEAVKEAVEAAHAHFREEKGGKNADYIPYLKNVPSDLFGISVCLADGRSVTVGDTDYRFGIESVSKVPTAILAMNQYSAKKVLSQIGADATGLPFNSIMAILLENDHPSTPLVNAGAISACSMIKPTGNAEAKWKAIVDFISGLCGSKVSVLDELYRSESETNFNNRSIAWLLKNYNRIYDDPDMSLDLYTRQCSLGITARQLAVMAATIANCGTNPVTWEEVFHPNLTPHIASLMATVGFYEHTGDWLFNTGLPAKTGVGGGIMAVIPGVMGLAAFAPPLDSAGNSVKAQKALEYISVRLGLNIFSPARVELAAAEPVREGVCK</sequence>
<evidence type="ECO:0000256" key="3">
    <source>
        <dbReference type="ARBA" id="ARBA00022801"/>
    </source>
</evidence>
<feature type="binding site" evidence="5">
    <location>
        <position position="165"/>
    </location>
    <ligand>
        <name>substrate</name>
    </ligand>
</feature>
<feature type="binding site" evidence="5">
    <location>
        <position position="248"/>
    </location>
    <ligand>
        <name>substrate</name>
    </ligand>
</feature>
<dbReference type="HAMAP" id="MF_00313">
    <property type="entry name" value="Glutaminase"/>
    <property type="match status" value="1"/>
</dbReference>
<feature type="binding site" evidence="5">
    <location>
        <position position="69"/>
    </location>
    <ligand>
        <name>substrate</name>
    </ligand>
</feature>
<evidence type="ECO:0000256" key="5">
    <source>
        <dbReference type="HAMAP-Rule" id="MF_00313"/>
    </source>
</evidence>
<dbReference type="GO" id="GO:0006543">
    <property type="term" value="P:L-glutamine catabolic process"/>
    <property type="evidence" value="ECO:0007669"/>
    <property type="project" value="TreeGrafter"/>
</dbReference>
<dbReference type="AlphaFoldDB" id="A0A4Y1WTU0"/>
<evidence type="ECO:0000256" key="4">
    <source>
        <dbReference type="ARBA" id="ARBA00049534"/>
    </source>
</evidence>
<dbReference type="EC" id="3.5.1.2" evidence="2 5"/>
<comment type="similarity">
    <text evidence="1 5">Belongs to the glutaminase family.</text>
</comment>
<evidence type="ECO:0000313" key="6">
    <source>
        <dbReference type="EMBL" id="BBL04523.1"/>
    </source>
</evidence>
<protein>
    <recommendedName>
        <fullName evidence="2 5">Glutaminase</fullName>
        <ecNumber evidence="2 5">3.5.1.2</ecNumber>
    </recommendedName>
</protein>
<feature type="binding site" evidence="5">
    <location>
        <position position="120"/>
    </location>
    <ligand>
        <name>substrate</name>
    </ligand>
</feature>
<dbReference type="InterPro" id="IPR012338">
    <property type="entry name" value="Beta-lactam/transpept-like"/>
</dbReference>